<dbReference type="InterPro" id="IPR013785">
    <property type="entry name" value="Aldolase_TIM"/>
</dbReference>
<accession>A0A1Y1LHN7</accession>
<gene>
    <name evidence="13" type="ORF">PPYR_01316</name>
</gene>
<evidence type="ECO:0000313" key="14">
    <source>
        <dbReference type="Proteomes" id="UP000327044"/>
    </source>
</evidence>
<sequence>MESVLEVFVRDDDVETQVEPHSIKELFTDEYQSSPTFDLEDGSNGSDTSQPDEAVKLNPKKRKIKLDSGYPKKRFYSQKYRKEWETVPAYKPWLSESVLGRHYFYCKFCKNNNKCGRTEIEKHMACRKHIRNSTIPQYRVQKKFTFRGLLCSVFTPFKNRENDINYMVIPNYAKYLLACGVKGILLNDVVGEGMSLTVAERIRVLEEWMKICEKTKQFLMVQIGGAAFKDVQEMVKHAERKKVDAIVVLPDLYNKPKDHFDLMRYIKLVSDCATTIPLLYHHYPSYTGVNIDMAKFLSDILGEIDSFVGIIYNDNNLKDATLSLLVNPNKFTVFIGADEIVLGACASGFSSIMATSLNFVSHIVQSIYNDLKSGKIDDAQKCQNMLNNILECIYRQGDMLPTLKSAMNLLSPIDVGPVRDPLVPVWQDKVYKMKLELQDFDVFSSNATVKTECL</sequence>
<keyword evidence="7" id="KW-0456">Lyase</keyword>
<evidence type="ECO:0000313" key="12">
    <source>
        <dbReference type="EMBL" id="JAV73162.1"/>
    </source>
</evidence>
<dbReference type="Pfam" id="PF00701">
    <property type="entry name" value="DHDPS"/>
    <property type="match status" value="1"/>
</dbReference>
<dbReference type="PANTHER" id="PTHR12128">
    <property type="entry name" value="DIHYDRODIPICOLINATE SYNTHASE"/>
    <property type="match status" value="1"/>
</dbReference>
<comment type="pathway">
    <text evidence="2">Amino-sugar metabolism; N-acetylneuraminate degradation.</text>
</comment>
<organism evidence="12">
    <name type="scientific">Photinus pyralis</name>
    <name type="common">Common eastern firefly</name>
    <name type="synonym">Lampyris pyralis</name>
    <dbReference type="NCBI Taxonomy" id="7054"/>
    <lineage>
        <taxon>Eukaryota</taxon>
        <taxon>Metazoa</taxon>
        <taxon>Ecdysozoa</taxon>
        <taxon>Arthropoda</taxon>
        <taxon>Hexapoda</taxon>
        <taxon>Insecta</taxon>
        <taxon>Pterygota</taxon>
        <taxon>Neoptera</taxon>
        <taxon>Endopterygota</taxon>
        <taxon>Coleoptera</taxon>
        <taxon>Polyphaga</taxon>
        <taxon>Elateriformia</taxon>
        <taxon>Elateroidea</taxon>
        <taxon>Lampyridae</taxon>
        <taxon>Lampyrinae</taxon>
        <taxon>Photinus</taxon>
    </lineage>
</organism>
<dbReference type="GO" id="GO:0008747">
    <property type="term" value="F:N-acetylneuraminate lyase activity"/>
    <property type="evidence" value="ECO:0007669"/>
    <property type="project" value="UniProtKB-EC"/>
</dbReference>
<comment type="subunit">
    <text evidence="4">Homotetramer.</text>
</comment>
<dbReference type="EMBL" id="GEZM01055082">
    <property type="protein sequence ID" value="JAV73162.1"/>
    <property type="molecule type" value="Transcribed_RNA"/>
</dbReference>
<evidence type="ECO:0000256" key="2">
    <source>
        <dbReference type="ARBA" id="ARBA00004878"/>
    </source>
</evidence>
<keyword evidence="14" id="KW-1185">Reference proteome</keyword>
<evidence type="ECO:0000256" key="10">
    <source>
        <dbReference type="ARBA" id="ARBA00044906"/>
    </source>
</evidence>
<dbReference type="Proteomes" id="UP000327044">
    <property type="component" value="Unassembled WGS sequence"/>
</dbReference>
<keyword evidence="8" id="KW-0704">Schiff base</keyword>
<evidence type="ECO:0000256" key="4">
    <source>
        <dbReference type="ARBA" id="ARBA00011881"/>
    </source>
</evidence>
<name>A0A1Y1LHN7_PHOPY</name>
<evidence type="ECO:0000256" key="7">
    <source>
        <dbReference type="ARBA" id="ARBA00023239"/>
    </source>
</evidence>
<keyword evidence="9" id="KW-0119">Carbohydrate metabolism</keyword>
<evidence type="ECO:0000256" key="5">
    <source>
        <dbReference type="ARBA" id="ARBA00012911"/>
    </source>
</evidence>
<comment type="catalytic activity">
    <reaction evidence="10">
        <text>aceneuramate = aldehydo-N-acetyl-D-mannosamine + pyruvate</text>
        <dbReference type="Rhea" id="RHEA:23296"/>
        <dbReference type="ChEBI" id="CHEBI:15361"/>
        <dbReference type="ChEBI" id="CHEBI:17122"/>
        <dbReference type="ChEBI" id="CHEBI:173083"/>
        <dbReference type="EC" id="4.1.3.3"/>
    </reaction>
</comment>
<comment type="subcellular location">
    <subcellularLocation>
        <location evidence="1">Cytoplasm</location>
    </subcellularLocation>
</comment>
<dbReference type="Gene3D" id="3.20.20.70">
    <property type="entry name" value="Aldolase class I"/>
    <property type="match status" value="1"/>
</dbReference>
<reference evidence="13 14" key="2">
    <citation type="journal article" date="2018" name="Elife">
        <title>Firefly genomes illuminate parallel origins of bioluminescence in beetles.</title>
        <authorList>
            <person name="Fallon T.R."/>
            <person name="Lower S.E."/>
            <person name="Chang C.H."/>
            <person name="Bessho-Uehara M."/>
            <person name="Martin G.J."/>
            <person name="Bewick A.J."/>
            <person name="Behringer M."/>
            <person name="Debat H.J."/>
            <person name="Wong I."/>
            <person name="Day J.C."/>
            <person name="Suvorov A."/>
            <person name="Silva C.J."/>
            <person name="Stanger-Hall K.F."/>
            <person name="Hall D.W."/>
            <person name="Schmitz R.J."/>
            <person name="Nelson D.R."/>
            <person name="Lewis S.M."/>
            <person name="Shigenobu S."/>
            <person name="Bybee S.M."/>
            <person name="Larracuente A.M."/>
            <person name="Oba Y."/>
            <person name="Weng J.K."/>
        </authorList>
    </citation>
    <scope>NUCLEOTIDE SEQUENCE [LARGE SCALE GENOMIC DNA]</scope>
    <source>
        <strain evidence="13">1611_PpyrPB1</strain>
        <tissue evidence="13">Whole body</tissue>
    </source>
</reference>
<evidence type="ECO:0000256" key="1">
    <source>
        <dbReference type="ARBA" id="ARBA00004496"/>
    </source>
</evidence>
<protein>
    <recommendedName>
        <fullName evidence="5">N-acetylneuraminate lyase</fullName>
        <ecNumber evidence="5">4.1.3.3</ecNumber>
    </recommendedName>
</protein>
<dbReference type="OrthoDB" id="191315at2759"/>
<dbReference type="EC" id="4.1.3.3" evidence="5"/>
<dbReference type="AlphaFoldDB" id="A0A1Y1LHN7"/>
<dbReference type="SUPFAM" id="SSF51569">
    <property type="entry name" value="Aldolase"/>
    <property type="match status" value="1"/>
</dbReference>
<dbReference type="InterPro" id="IPR002220">
    <property type="entry name" value="DapA-like"/>
</dbReference>
<evidence type="ECO:0000256" key="8">
    <source>
        <dbReference type="ARBA" id="ARBA00023270"/>
    </source>
</evidence>
<evidence type="ECO:0000256" key="6">
    <source>
        <dbReference type="ARBA" id="ARBA00022490"/>
    </source>
</evidence>
<evidence type="ECO:0000256" key="11">
    <source>
        <dbReference type="SAM" id="MobiDB-lite"/>
    </source>
</evidence>
<evidence type="ECO:0000256" key="9">
    <source>
        <dbReference type="ARBA" id="ARBA00023277"/>
    </source>
</evidence>
<dbReference type="GO" id="GO:0005737">
    <property type="term" value="C:cytoplasm"/>
    <property type="evidence" value="ECO:0007669"/>
    <property type="project" value="UniProtKB-SubCell"/>
</dbReference>
<evidence type="ECO:0000313" key="13">
    <source>
        <dbReference type="EMBL" id="KAB0804346.1"/>
    </source>
</evidence>
<dbReference type="PANTHER" id="PTHR12128:SF21">
    <property type="entry name" value="N-ACETYLNEURAMINATE LYASE"/>
    <property type="match status" value="1"/>
</dbReference>
<dbReference type="SMART" id="SM01130">
    <property type="entry name" value="DHDPS"/>
    <property type="match status" value="1"/>
</dbReference>
<feature type="region of interest" description="Disordered" evidence="11">
    <location>
        <begin position="29"/>
        <end position="56"/>
    </location>
</feature>
<dbReference type="InParanoid" id="A0A1Y1LHN7"/>
<evidence type="ECO:0000256" key="3">
    <source>
        <dbReference type="ARBA" id="ARBA00006324"/>
    </source>
</evidence>
<reference evidence="12" key="1">
    <citation type="journal article" date="2016" name="Sci. Rep.">
        <title>Molecular characterization of firefly nuptial gifts: a multi-omics approach sheds light on postcopulatory sexual selection.</title>
        <authorList>
            <person name="Al-Wathiqui N."/>
            <person name="Fallon T.R."/>
            <person name="South A."/>
            <person name="Weng J.K."/>
            <person name="Lewis S.M."/>
        </authorList>
    </citation>
    <scope>NUCLEOTIDE SEQUENCE</scope>
</reference>
<reference evidence="13" key="3">
    <citation type="submission" date="2019-08" db="EMBL/GenBank/DDBJ databases">
        <authorList>
            <consortium name="Photinus pyralis genome working group"/>
            <person name="Fallon T.R."/>
            <person name="Sander Lower S.E."/>
            <person name="Weng J.-K."/>
        </authorList>
    </citation>
    <scope>NUCLEOTIDE SEQUENCE</scope>
    <source>
        <strain evidence="13">1611_PpyrPB1</strain>
        <tissue evidence="13">Whole body</tissue>
    </source>
</reference>
<comment type="similarity">
    <text evidence="3">Belongs to the DapA family. NanA subfamily.</text>
</comment>
<dbReference type="EMBL" id="VVIM01000001">
    <property type="protein sequence ID" value="KAB0804346.1"/>
    <property type="molecule type" value="Genomic_DNA"/>
</dbReference>
<keyword evidence="6" id="KW-0963">Cytoplasm</keyword>
<proteinExistence type="inferred from homology"/>